<dbReference type="PIRSF" id="PIRSF012608">
    <property type="entry name" value="UCP012608"/>
    <property type="match status" value="1"/>
</dbReference>
<dbReference type="Pfam" id="PF10094">
    <property type="entry name" value="DUF2332"/>
    <property type="match status" value="1"/>
</dbReference>
<evidence type="ECO:0000313" key="1">
    <source>
        <dbReference type="EMBL" id="QOL81435.1"/>
    </source>
</evidence>
<keyword evidence="2" id="KW-1185">Reference proteome</keyword>
<dbReference type="RefSeq" id="WP_193079353.1">
    <property type="nucleotide sequence ID" value="NZ_CP045201.1"/>
</dbReference>
<gene>
    <name evidence="1" type="ORF">F3W81_11755</name>
</gene>
<protein>
    <submittedName>
        <fullName evidence="1">DUF2332 family protein</fullName>
    </submittedName>
</protein>
<name>A0A7L9WM20_9RHOB</name>
<dbReference type="EMBL" id="CP045201">
    <property type="protein sequence ID" value="QOL81435.1"/>
    <property type="molecule type" value="Genomic_DNA"/>
</dbReference>
<evidence type="ECO:0000313" key="2">
    <source>
        <dbReference type="Proteomes" id="UP000594118"/>
    </source>
</evidence>
<reference evidence="1 2" key="1">
    <citation type="submission" date="2019-10" db="EMBL/GenBank/DDBJ databases">
        <title>Pseudopuniceibacterium sp. HQ09 islated from Antarctica.</title>
        <authorList>
            <person name="Liao L."/>
            <person name="Su S."/>
            <person name="Chen B."/>
            <person name="Yu Y."/>
        </authorList>
    </citation>
    <scope>NUCLEOTIDE SEQUENCE [LARGE SCALE GENOMIC DNA]</scope>
    <source>
        <strain evidence="1 2">HQ09</strain>
    </source>
</reference>
<sequence length="340" mass="36933">MTLRDHFRAQANSCRELGSPFTAQLLTLLADRLQPGLPVADHLFAWSADLLGPDAVALRLAGALHALVLQRRDAALVAVYPPQASSDEALWQAVEPALRQHATHILHWLENAPQTNEVRRATALILGASRAAQSFPGLPLRVSELGASAGLNLHFDRFALDAPNAAYTPETAIITLAPEVTGALSAPAPFTVADRRGIDLNPLDPRAPEDVLRLRSYIWADQSDRMARTDAVLAVAEALVDRGDAADWLTERLSAPVPGQIDFLYHTIAWQYFPPATNAICLTAIETAALRATPEAPFAWLSFEADGESPGAPVVLRLWPGDLTLPLGRMDFHGRWFHAQ</sequence>
<dbReference type="KEGG" id="pshq:F3W81_11755"/>
<accession>A0A7L9WM20</accession>
<organism evidence="1 2">
    <name type="scientific">Pseudooceanicola spongiae</name>
    <dbReference type="NCBI Taxonomy" id="2613965"/>
    <lineage>
        <taxon>Bacteria</taxon>
        <taxon>Pseudomonadati</taxon>
        <taxon>Pseudomonadota</taxon>
        <taxon>Alphaproteobacteria</taxon>
        <taxon>Rhodobacterales</taxon>
        <taxon>Paracoccaceae</taxon>
        <taxon>Pseudooceanicola</taxon>
    </lineage>
</organism>
<dbReference type="InterPro" id="IPR011200">
    <property type="entry name" value="UCP012608"/>
</dbReference>
<dbReference type="Proteomes" id="UP000594118">
    <property type="component" value="Chromosome"/>
</dbReference>
<dbReference type="AlphaFoldDB" id="A0A7L9WM20"/>
<proteinExistence type="predicted"/>